<evidence type="ECO:0000313" key="2">
    <source>
        <dbReference type="Proteomes" id="UP000636264"/>
    </source>
</evidence>
<name>A0A916S4I4_9HYPH</name>
<dbReference type="AlphaFoldDB" id="A0A916S4I4"/>
<dbReference type="Proteomes" id="UP000636264">
    <property type="component" value="Unassembled WGS sequence"/>
</dbReference>
<gene>
    <name evidence="1" type="ORF">GCM10011385_41590</name>
</gene>
<evidence type="ECO:0000313" key="1">
    <source>
        <dbReference type="EMBL" id="GGA83080.1"/>
    </source>
</evidence>
<reference evidence="1" key="2">
    <citation type="submission" date="2020-09" db="EMBL/GenBank/DDBJ databases">
        <authorList>
            <person name="Sun Q."/>
            <person name="Zhou Y."/>
        </authorList>
    </citation>
    <scope>NUCLEOTIDE SEQUENCE</scope>
    <source>
        <strain evidence="1">CGMCC 1.15320</strain>
    </source>
</reference>
<reference evidence="1" key="1">
    <citation type="journal article" date="2014" name="Int. J. Syst. Evol. Microbiol.">
        <title>Complete genome sequence of Corynebacterium casei LMG S-19264T (=DSM 44701T), isolated from a smear-ripened cheese.</title>
        <authorList>
            <consortium name="US DOE Joint Genome Institute (JGI-PGF)"/>
            <person name="Walter F."/>
            <person name="Albersmeier A."/>
            <person name="Kalinowski J."/>
            <person name="Ruckert C."/>
        </authorList>
    </citation>
    <scope>NUCLEOTIDE SEQUENCE</scope>
    <source>
        <strain evidence="1">CGMCC 1.15320</strain>
    </source>
</reference>
<accession>A0A916S4I4</accession>
<organism evidence="1 2">
    <name type="scientific">Nitratireductor aestuarii</name>
    <dbReference type="NCBI Taxonomy" id="1735103"/>
    <lineage>
        <taxon>Bacteria</taxon>
        <taxon>Pseudomonadati</taxon>
        <taxon>Pseudomonadota</taxon>
        <taxon>Alphaproteobacteria</taxon>
        <taxon>Hyphomicrobiales</taxon>
        <taxon>Phyllobacteriaceae</taxon>
        <taxon>Nitratireductor</taxon>
    </lineage>
</organism>
<comment type="caution">
    <text evidence="1">The sequence shown here is derived from an EMBL/GenBank/DDBJ whole genome shotgun (WGS) entry which is preliminary data.</text>
</comment>
<keyword evidence="2" id="KW-1185">Reference proteome</keyword>
<protein>
    <submittedName>
        <fullName evidence="1">Uncharacterized protein</fullName>
    </submittedName>
</protein>
<proteinExistence type="predicted"/>
<dbReference type="EMBL" id="BMIF01000039">
    <property type="protein sequence ID" value="GGA83080.1"/>
    <property type="molecule type" value="Genomic_DNA"/>
</dbReference>
<sequence>MRAYMYGVSQGVMGRTQPDHDIGIDLRDARTRTATGNLPSAWSVQHMNEGRHDGMPTMFCVARELTLMSIMLAEFP</sequence>